<dbReference type="Proteomes" id="UP001152803">
    <property type="component" value="Unassembled WGS sequence"/>
</dbReference>
<feature type="compositionally biased region" description="Basic and acidic residues" evidence="1">
    <location>
        <begin position="1"/>
        <end position="26"/>
    </location>
</feature>
<dbReference type="EMBL" id="JAFJMO010000012">
    <property type="protein sequence ID" value="KAJ8260684.1"/>
    <property type="molecule type" value="Genomic_DNA"/>
</dbReference>
<keyword evidence="3" id="KW-1185">Reference proteome</keyword>
<dbReference type="OrthoDB" id="10449714at2759"/>
<sequence length="117" mass="13711">MFRLRDEPESRESRLTQHIPPPERENNTWSFQGFPRKQEVSLERLRIILSARQRKRTAEGGGVRCSRWRRPVEWSCPDSGAWRRDWREVVGPCPAGQDTVRVRTVTPPRPALPRPSL</sequence>
<accession>A0A9Q1D7C7</accession>
<name>A0A9Q1D7C7_CONCO</name>
<reference evidence="2" key="1">
    <citation type="journal article" date="2023" name="Science">
        <title>Genome structures resolve the early diversification of teleost fishes.</title>
        <authorList>
            <person name="Parey E."/>
            <person name="Louis A."/>
            <person name="Montfort J."/>
            <person name="Bouchez O."/>
            <person name="Roques C."/>
            <person name="Iampietro C."/>
            <person name="Lluch J."/>
            <person name="Castinel A."/>
            <person name="Donnadieu C."/>
            <person name="Desvignes T."/>
            <person name="Floi Bucao C."/>
            <person name="Jouanno E."/>
            <person name="Wen M."/>
            <person name="Mejri S."/>
            <person name="Dirks R."/>
            <person name="Jansen H."/>
            <person name="Henkel C."/>
            <person name="Chen W.J."/>
            <person name="Zahm M."/>
            <person name="Cabau C."/>
            <person name="Klopp C."/>
            <person name="Thompson A.W."/>
            <person name="Robinson-Rechavi M."/>
            <person name="Braasch I."/>
            <person name="Lecointre G."/>
            <person name="Bobe J."/>
            <person name="Postlethwait J.H."/>
            <person name="Berthelot C."/>
            <person name="Roest Crollius H."/>
            <person name="Guiguen Y."/>
        </authorList>
    </citation>
    <scope>NUCLEOTIDE SEQUENCE</scope>
    <source>
        <strain evidence="2">Concon-B</strain>
    </source>
</reference>
<evidence type="ECO:0000313" key="2">
    <source>
        <dbReference type="EMBL" id="KAJ8260684.1"/>
    </source>
</evidence>
<evidence type="ECO:0000313" key="3">
    <source>
        <dbReference type="Proteomes" id="UP001152803"/>
    </source>
</evidence>
<evidence type="ECO:0000256" key="1">
    <source>
        <dbReference type="SAM" id="MobiDB-lite"/>
    </source>
</evidence>
<gene>
    <name evidence="2" type="ORF">COCON_G00164070</name>
</gene>
<dbReference type="AlphaFoldDB" id="A0A9Q1D7C7"/>
<organism evidence="2 3">
    <name type="scientific">Conger conger</name>
    <name type="common">Conger eel</name>
    <name type="synonym">Muraena conger</name>
    <dbReference type="NCBI Taxonomy" id="82655"/>
    <lineage>
        <taxon>Eukaryota</taxon>
        <taxon>Metazoa</taxon>
        <taxon>Chordata</taxon>
        <taxon>Craniata</taxon>
        <taxon>Vertebrata</taxon>
        <taxon>Euteleostomi</taxon>
        <taxon>Actinopterygii</taxon>
        <taxon>Neopterygii</taxon>
        <taxon>Teleostei</taxon>
        <taxon>Anguilliformes</taxon>
        <taxon>Congridae</taxon>
        <taxon>Conger</taxon>
    </lineage>
</organism>
<feature type="region of interest" description="Disordered" evidence="1">
    <location>
        <begin position="1"/>
        <end position="30"/>
    </location>
</feature>
<comment type="caution">
    <text evidence="2">The sequence shown here is derived from an EMBL/GenBank/DDBJ whole genome shotgun (WGS) entry which is preliminary data.</text>
</comment>
<protein>
    <submittedName>
        <fullName evidence="2">Uncharacterized protein</fullName>
    </submittedName>
</protein>
<proteinExistence type="predicted"/>